<name>A0ABS4UJL0_9ACTN</name>
<evidence type="ECO:0000259" key="4">
    <source>
        <dbReference type="PROSITE" id="PS50932"/>
    </source>
</evidence>
<keyword evidence="3" id="KW-0804">Transcription</keyword>
<dbReference type="RefSeq" id="WP_209694689.1">
    <property type="nucleotide sequence ID" value="NZ_BAAAVU010000002.1"/>
</dbReference>
<dbReference type="InterPro" id="IPR010982">
    <property type="entry name" value="Lambda_DNA-bd_dom_sf"/>
</dbReference>
<dbReference type="Proteomes" id="UP000755585">
    <property type="component" value="Unassembled WGS sequence"/>
</dbReference>
<dbReference type="CDD" id="cd01392">
    <property type="entry name" value="HTH_LacI"/>
    <property type="match status" value="1"/>
</dbReference>
<dbReference type="SMART" id="SM00354">
    <property type="entry name" value="HTH_LACI"/>
    <property type="match status" value="1"/>
</dbReference>
<evidence type="ECO:0000256" key="1">
    <source>
        <dbReference type="ARBA" id="ARBA00023015"/>
    </source>
</evidence>
<accession>A0ABS4UJL0</accession>
<dbReference type="InterPro" id="IPR046335">
    <property type="entry name" value="LacI/GalR-like_sensor"/>
</dbReference>
<keyword evidence="1" id="KW-0805">Transcription regulation</keyword>
<evidence type="ECO:0000256" key="3">
    <source>
        <dbReference type="ARBA" id="ARBA00023163"/>
    </source>
</evidence>
<dbReference type="InterPro" id="IPR000843">
    <property type="entry name" value="HTH_LacI"/>
</dbReference>
<evidence type="ECO:0000313" key="5">
    <source>
        <dbReference type="EMBL" id="MBP2351843.1"/>
    </source>
</evidence>
<dbReference type="InterPro" id="IPR028082">
    <property type="entry name" value="Peripla_BP_I"/>
</dbReference>
<dbReference type="EMBL" id="JAGINT010000001">
    <property type="protein sequence ID" value="MBP2351843.1"/>
    <property type="molecule type" value="Genomic_DNA"/>
</dbReference>
<organism evidence="5 6">
    <name type="scientific">Kribbella aluminosa</name>
    <dbReference type="NCBI Taxonomy" id="416017"/>
    <lineage>
        <taxon>Bacteria</taxon>
        <taxon>Bacillati</taxon>
        <taxon>Actinomycetota</taxon>
        <taxon>Actinomycetes</taxon>
        <taxon>Propionibacteriales</taxon>
        <taxon>Kribbellaceae</taxon>
        <taxon>Kribbella</taxon>
    </lineage>
</organism>
<dbReference type="Gene3D" id="1.10.260.40">
    <property type="entry name" value="lambda repressor-like DNA-binding domains"/>
    <property type="match status" value="1"/>
</dbReference>
<dbReference type="SUPFAM" id="SSF47413">
    <property type="entry name" value="lambda repressor-like DNA-binding domains"/>
    <property type="match status" value="1"/>
</dbReference>
<reference evidence="5 6" key="1">
    <citation type="submission" date="2021-03" db="EMBL/GenBank/DDBJ databases">
        <title>Sequencing the genomes of 1000 actinobacteria strains.</title>
        <authorList>
            <person name="Klenk H.-P."/>
        </authorList>
    </citation>
    <scope>NUCLEOTIDE SEQUENCE [LARGE SCALE GENOMIC DNA]</scope>
    <source>
        <strain evidence="5 6">DSM 18824</strain>
    </source>
</reference>
<dbReference type="Pfam" id="PF00356">
    <property type="entry name" value="LacI"/>
    <property type="match status" value="1"/>
</dbReference>
<sequence>MAADQERRKSTTRSDVAKLAGVAPTTVSAILNGRAAELKIAEATVERVRDAVRELRYLPNAAARALRRQGSRTLGLMWSRGYRETITAAATHAHDLGYFTVLMNSTGDPRDAVMAVRDAGIAGLMCPTGGDHQAFGEELQAAGIPVVWMDPYFTEDQGLPGPLIAIDLRVGARALADHLVERGCRTLVALAGPEAALPDRPTSPAAAGPRYQPLIERFGDGFSALHADGWSAGAGRAAVERLLAGGKLPDALFAANDRLATGAMSACLRAGLKVPGDIAIAGFGDDDVSECLTPALTTVAWPLAEFAERSVQLLVRAVDDADHEAERHVLRTELVIREST</sequence>
<keyword evidence="2" id="KW-0238">DNA-binding</keyword>
<proteinExistence type="predicted"/>
<dbReference type="SUPFAM" id="SSF53822">
    <property type="entry name" value="Periplasmic binding protein-like I"/>
    <property type="match status" value="1"/>
</dbReference>
<dbReference type="PANTHER" id="PTHR30146:SF109">
    <property type="entry name" value="HTH-TYPE TRANSCRIPTIONAL REGULATOR GALS"/>
    <property type="match status" value="1"/>
</dbReference>
<gene>
    <name evidence="5" type="ORF">JOF29_002926</name>
</gene>
<dbReference type="PANTHER" id="PTHR30146">
    <property type="entry name" value="LACI-RELATED TRANSCRIPTIONAL REPRESSOR"/>
    <property type="match status" value="1"/>
</dbReference>
<feature type="domain" description="HTH lacI-type" evidence="4">
    <location>
        <begin position="11"/>
        <end position="68"/>
    </location>
</feature>
<protein>
    <submittedName>
        <fullName evidence="5">LacI family transcriptional regulator</fullName>
    </submittedName>
</protein>
<evidence type="ECO:0000313" key="6">
    <source>
        <dbReference type="Proteomes" id="UP000755585"/>
    </source>
</evidence>
<comment type="caution">
    <text evidence="5">The sequence shown here is derived from an EMBL/GenBank/DDBJ whole genome shotgun (WGS) entry which is preliminary data.</text>
</comment>
<keyword evidence="6" id="KW-1185">Reference proteome</keyword>
<dbReference type="PROSITE" id="PS50932">
    <property type="entry name" value="HTH_LACI_2"/>
    <property type="match status" value="1"/>
</dbReference>
<dbReference type="Gene3D" id="3.40.50.2300">
    <property type="match status" value="2"/>
</dbReference>
<evidence type="ECO:0000256" key="2">
    <source>
        <dbReference type="ARBA" id="ARBA00023125"/>
    </source>
</evidence>
<dbReference type="Pfam" id="PF13377">
    <property type="entry name" value="Peripla_BP_3"/>
    <property type="match status" value="1"/>
</dbReference>
<dbReference type="CDD" id="cd06267">
    <property type="entry name" value="PBP1_LacI_sugar_binding-like"/>
    <property type="match status" value="1"/>
</dbReference>